<feature type="compositionally biased region" description="Basic and acidic residues" evidence="1">
    <location>
        <begin position="25"/>
        <end position="38"/>
    </location>
</feature>
<feature type="region of interest" description="Disordered" evidence="1">
    <location>
        <begin position="18"/>
        <end position="97"/>
    </location>
</feature>
<evidence type="ECO:0000313" key="2">
    <source>
        <dbReference type="EMBL" id="PUZ56743.1"/>
    </source>
</evidence>
<proteinExistence type="predicted"/>
<feature type="compositionally biased region" description="Basic residues" evidence="1">
    <location>
        <begin position="69"/>
        <end position="78"/>
    </location>
</feature>
<protein>
    <submittedName>
        <fullName evidence="2">Uncharacterized protein</fullName>
    </submittedName>
</protein>
<name>A0A2T7DMC8_9POAL</name>
<evidence type="ECO:0000313" key="3">
    <source>
        <dbReference type="Proteomes" id="UP000244336"/>
    </source>
</evidence>
<gene>
    <name evidence="2" type="ORF">GQ55_5G358500</name>
</gene>
<dbReference type="AlphaFoldDB" id="A0A2T7DMC8"/>
<dbReference type="Proteomes" id="UP000244336">
    <property type="component" value="Chromosome 5"/>
</dbReference>
<evidence type="ECO:0000256" key="1">
    <source>
        <dbReference type="SAM" id="MobiDB-lite"/>
    </source>
</evidence>
<dbReference type="EMBL" id="CM009753">
    <property type="protein sequence ID" value="PUZ56743.1"/>
    <property type="molecule type" value="Genomic_DNA"/>
</dbReference>
<sequence>MGRLGRFSSRHRKCVNKDAAANVEAKGENQEAERREDGSPSSYLNLDQDAEAEEVAPEVCETTSEPSHRGKRGPNKMPKRAELLSTSSMNLENLLIL</sequence>
<accession>A0A2T7DMC8</accession>
<organism evidence="2 3">
    <name type="scientific">Panicum hallii var. hallii</name>
    <dbReference type="NCBI Taxonomy" id="1504633"/>
    <lineage>
        <taxon>Eukaryota</taxon>
        <taxon>Viridiplantae</taxon>
        <taxon>Streptophyta</taxon>
        <taxon>Embryophyta</taxon>
        <taxon>Tracheophyta</taxon>
        <taxon>Spermatophyta</taxon>
        <taxon>Magnoliopsida</taxon>
        <taxon>Liliopsida</taxon>
        <taxon>Poales</taxon>
        <taxon>Poaceae</taxon>
        <taxon>PACMAD clade</taxon>
        <taxon>Panicoideae</taxon>
        <taxon>Panicodae</taxon>
        <taxon>Paniceae</taxon>
        <taxon>Panicinae</taxon>
        <taxon>Panicum</taxon>
        <taxon>Panicum sect. Panicum</taxon>
    </lineage>
</organism>
<dbReference type="OrthoDB" id="995128at2759"/>
<keyword evidence="3" id="KW-1185">Reference proteome</keyword>
<dbReference type="Gramene" id="PUZ56743">
    <property type="protein sequence ID" value="PUZ56743"/>
    <property type="gene ID" value="GQ55_5G358500"/>
</dbReference>
<reference evidence="2 3" key="1">
    <citation type="submission" date="2018-04" db="EMBL/GenBank/DDBJ databases">
        <title>WGS assembly of Panicum hallii var. hallii HAL2.</title>
        <authorList>
            <person name="Lovell J."/>
            <person name="Jenkins J."/>
            <person name="Lowry D."/>
            <person name="Mamidi S."/>
            <person name="Sreedasyam A."/>
            <person name="Weng X."/>
            <person name="Barry K."/>
            <person name="Bonette J."/>
            <person name="Campitelli B."/>
            <person name="Daum C."/>
            <person name="Gordon S."/>
            <person name="Gould B."/>
            <person name="Lipzen A."/>
            <person name="MacQueen A."/>
            <person name="Palacio-Mejia J."/>
            <person name="Plott C."/>
            <person name="Shakirov E."/>
            <person name="Shu S."/>
            <person name="Yoshinaga Y."/>
            <person name="Zane M."/>
            <person name="Rokhsar D."/>
            <person name="Grimwood J."/>
            <person name="Schmutz J."/>
            <person name="Juenger T."/>
        </authorList>
    </citation>
    <scope>NUCLEOTIDE SEQUENCE [LARGE SCALE GENOMIC DNA]</scope>
    <source>
        <strain evidence="3">cv. HAL2</strain>
    </source>
</reference>